<dbReference type="EMBL" id="JACJFN010000004">
    <property type="protein sequence ID" value="MBB1521004.1"/>
    <property type="molecule type" value="Genomic_DNA"/>
</dbReference>
<comment type="caution">
    <text evidence="1">The sequence shown here is derived from an EMBL/GenBank/DDBJ whole genome shotgun (WGS) entry which is preliminary data.</text>
</comment>
<dbReference type="RefSeq" id="WP_182834935.1">
    <property type="nucleotide sequence ID" value="NZ_JACJFN010000004.1"/>
</dbReference>
<accession>A0A7W4H4Z6</accession>
<evidence type="ECO:0000313" key="1">
    <source>
        <dbReference type="EMBL" id="MBB1521004.1"/>
    </source>
</evidence>
<name>A0A7W4H4Z6_9GAMM</name>
<organism evidence="1 2">
    <name type="scientific">Aquipseudomonas guryensis</name>
    <dbReference type="NCBI Taxonomy" id="2759165"/>
    <lineage>
        <taxon>Bacteria</taxon>
        <taxon>Pseudomonadati</taxon>
        <taxon>Pseudomonadota</taxon>
        <taxon>Gammaproteobacteria</taxon>
        <taxon>Pseudomonadales</taxon>
        <taxon>Pseudomonadaceae</taxon>
        <taxon>Aquipseudomonas</taxon>
    </lineage>
</organism>
<protein>
    <submittedName>
        <fullName evidence="1">Uncharacterized protein</fullName>
    </submittedName>
</protein>
<dbReference type="Proteomes" id="UP000581189">
    <property type="component" value="Unassembled WGS sequence"/>
</dbReference>
<reference evidence="1 2" key="1">
    <citation type="submission" date="2020-08" db="EMBL/GenBank/DDBJ databases">
        <authorList>
            <person name="Kim C.M."/>
        </authorList>
    </citation>
    <scope>NUCLEOTIDE SEQUENCE [LARGE SCALE GENOMIC DNA]</scope>
    <source>
        <strain evidence="1 2">SR9</strain>
    </source>
</reference>
<gene>
    <name evidence="1" type="ORF">H3H45_17310</name>
</gene>
<dbReference type="AlphaFoldDB" id="A0A7W4H4Z6"/>
<proteinExistence type="predicted"/>
<evidence type="ECO:0000313" key="2">
    <source>
        <dbReference type="Proteomes" id="UP000581189"/>
    </source>
</evidence>
<keyword evidence="2" id="KW-1185">Reference proteome</keyword>
<sequence length="165" mass="17779">MILHASIPAANPAQVSAVLAEIIGGEVFAFPPFERSFIAISTLQTGLSLEVYPDDLQLVPDTSGGDVVGVYGNTPAAKSAFHLAIATGLDTDAVFRLAEQQGWCCRELRRGDAFSLIEFWVENRLLIEVLTPEMLAEYRAVVTPPSWAAMLANGAPHRQESEVAP</sequence>